<protein>
    <recommendedName>
        <fullName evidence="2">Myb/SANT-like DNA-binding domain-containing protein</fullName>
    </recommendedName>
</protein>
<sequence>MQAQEVQSNGRHDAPSSLKRTRGGAWKDHWVAMLVDLRGCMNEEFMKPQKQGADMWTRVAAEISAACDGFDKDSESCRKKWQKVYKVYKEDKLRLVQAATIDNPQSTCTTFSCKWFHLIDKYMQSSTHHVNTHSHTSGTSELVFVDDTNHGDIVHGIQEREPAQGAACIDLSHTTDVYDQQGDKMHPVQINHVGSLRLAYTGHVGTMETVLSRGQDHSSHHSDEGDLRGNAKRARRDLNVAQCLSQMAETWRDALEAMKEADAKRLEVLQSLAVTMAGLLDVLKHW</sequence>
<gene>
    <name evidence="3" type="ORF">GOP47_0007242</name>
</gene>
<name>A0A9D4V175_ADICA</name>
<proteinExistence type="predicted"/>
<keyword evidence="4" id="KW-1185">Reference proteome</keyword>
<reference evidence="3" key="1">
    <citation type="submission" date="2021-01" db="EMBL/GenBank/DDBJ databases">
        <title>Adiantum capillus-veneris genome.</title>
        <authorList>
            <person name="Fang Y."/>
            <person name="Liao Q."/>
        </authorList>
    </citation>
    <scope>NUCLEOTIDE SEQUENCE</scope>
    <source>
        <strain evidence="3">H3</strain>
        <tissue evidence="3">Leaf</tissue>
    </source>
</reference>
<dbReference type="AlphaFoldDB" id="A0A9D4V175"/>
<evidence type="ECO:0000313" key="3">
    <source>
        <dbReference type="EMBL" id="KAI5077418.1"/>
    </source>
</evidence>
<accession>A0A9D4V175</accession>
<evidence type="ECO:0000259" key="2">
    <source>
        <dbReference type="Pfam" id="PF13837"/>
    </source>
</evidence>
<comment type="caution">
    <text evidence="3">The sequence shown here is derived from an EMBL/GenBank/DDBJ whole genome shotgun (WGS) entry which is preliminary data.</text>
</comment>
<feature type="domain" description="Myb/SANT-like DNA-binding" evidence="2">
    <location>
        <begin position="25"/>
        <end position="94"/>
    </location>
</feature>
<feature type="region of interest" description="Disordered" evidence="1">
    <location>
        <begin position="212"/>
        <end position="232"/>
    </location>
</feature>
<dbReference type="InterPro" id="IPR044822">
    <property type="entry name" value="Myb_DNA-bind_4"/>
</dbReference>
<dbReference type="Proteomes" id="UP000886520">
    <property type="component" value="Chromosome 7"/>
</dbReference>
<evidence type="ECO:0000256" key="1">
    <source>
        <dbReference type="SAM" id="MobiDB-lite"/>
    </source>
</evidence>
<dbReference type="Pfam" id="PF13837">
    <property type="entry name" value="Myb_DNA-bind_4"/>
    <property type="match status" value="1"/>
</dbReference>
<dbReference type="EMBL" id="JABFUD020000007">
    <property type="protein sequence ID" value="KAI5077418.1"/>
    <property type="molecule type" value="Genomic_DNA"/>
</dbReference>
<feature type="compositionally biased region" description="Basic and acidic residues" evidence="1">
    <location>
        <begin position="214"/>
        <end position="229"/>
    </location>
</feature>
<dbReference type="OrthoDB" id="1939485at2759"/>
<feature type="region of interest" description="Disordered" evidence="1">
    <location>
        <begin position="1"/>
        <end position="21"/>
    </location>
</feature>
<dbReference type="Gene3D" id="1.10.10.60">
    <property type="entry name" value="Homeodomain-like"/>
    <property type="match status" value="1"/>
</dbReference>
<organism evidence="3 4">
    <name type="scientific">Adiantum capillus-veneris</name>
    <name type="common">Maidenhair fern</name>
    <dbReference type="NCBI Taxonomy" id="13818"/>
    <lineage>
        <taxon>Eukaryota</taxon>
        <taxon>Viridiplantae</taxon>
        <taxon>Streptophyta</taxon>
        <taxon>Embryophyta</taxon>
        <taxon>Tracheophyta</taxon>
        <taxon>Polypodiopsida</taxon>
        <taxon>Polypodiidae</taxon>
        <taxon>Polypodiales</taxon>
        <taxon>Pteridineae</taxon>
        <taxon>Pteridaceae</taxon>
        <taxon>Vittarioideae</taxon>
        <taxon>Adiantum</taxon>
    </lineage>
</organism>
<evidence type="ECO:0000313" key="4">
    <source>
        <dbReference type="Proteomes" id="UP000886520"/>
    </source>
</evidence>